<dbReference type="GO" id="GO:0016020">
    <property type="term" value="C:membrane"/>
    <property type="evidence" value="ECO:0007669"/>
    <property type="project" value="UniProtKB-SubCell"/>
</dbReference>
<dbReference type="Proteomes" id="UP000009183">
    <property type="component" value="Chromosome 10"/>
</dbReference>
<dbReference type="PROSITE" id="PS51257">
    <property type="entry name" value="PROKAR_LIPOPROTEIN"/>
    <property type="match status" value="1"/>
</dbReference>
<feature type="chain" id="PRO_5003106304" description="LRR receptor-like serine/threonine-protein kinase" evidence="2">
    <location>
        <begin position="29"/>
        <end position="183"/>
    </location>
</feature>
<dbReference type="PANTHER" id="PTHR48006:SF81">
    <property type="entry name" value="PROTEIN KINASE DOMAIN-CONTAINING PROTEIN"/>
    <property type="match status" value="1"/>
</dbReference>
<dbReference type="SUPFAM" id="SSF52058">
    <property type="entry name" value="L domain-like"/>
    <property type="match status" value="1"/>
</dbReference>
<dbReference type="InParanoid" id="D7TJT1"/>
<dbReference type="InterPro" id="IPR051824">
    <property type="entry name" value="LRR_Rcpt-Like_S/T_Kinase"/>
</dbReference>
<reference evidence="4" key="1">
    <citation type="journal article" date="2007" name="Nature">
        <title>The grapevine genome sequence suggests ancestral hexaploidization in major angiosperm phyla.</title>
        <authorList>
            <consortium name="The French-Italian Public Consortium for Grapevine Genome Characterization."/>
            <person name="Jaillon O."/>
            <person name="Aury J.-M."/>
            <person name="Noel B."/>
            <person name="Policriti A."/>
            <person name="Clepet C."/>
            <person name="Casagrande A."/>
            <person name="Choisne N."/>
            <person name="Aubourg S."/>
            <person name="Vitulo N."/>
            <person name="Jubin C."/>
            <person name="Vezzi A."/>
            <person name="Legeai F."/>
            <person name="Hugueney P."/>
            <person name="Dasilva C."/>
            <person name="Horner D."/>
            <person name="Mica E."/>
            <person name="Jublot D."/>
            <person name="Poulain J."/>
            <person name="Bruyere C."/>
            <person name="Billault A."/>
            <person name="Segurens B."/>
            <person name="Gouyvenoux M."/>
            <person name="Ugarte E."/>
            <person name="Cattonaro F."/>
            <person name="Anthouard V."/>
            <person name="Vico V."/>
            <person name="Del Fabbro C."/>
            <person name="Alaux M."/>
            <person name="Di Gaspero G."/>
            <person name="Dumas V."/>
            <person name="Felice N."/>
            <person name="Paillard S."/>
            <person name="Juman I."/>
            <person name="Moroldo M."/>
            <person name="Scalabrin S."/>
            <person name="Canaguier A."/>
            <person name="Le Clainche I."/>
            <person name="Malacrida G."/>
            <person name="Durand E."/>
            <person name="Pesole G."/>
            <person name="Laucou V."/>
            <person name="Chatelet P."/>
            <person name="Merdinoglu D."/>
            <person name="Delledonne M."/>
            <person name="Pezzotti M."/>
            <person name="Lecharny A."/>
            <person name="Scarpelli C."/>
            <person name="Artiguenave F."/>
            <person name="Pe M.E."/>
            <person name="Valle G."/>
            <person name="Morgante M."/>
            <person name="Caboche M."/>
            <person name="Adam-Blondon A.-F."/>
            <person name="Weissenbach J."/>
            <person name="Quetier F."/>
            <person name="Wincker P."/>
        </authorList>
    </citation>
    <scope>NUCLEOTIDE SEQUENCE [LARGE SCALE GENOMIC DNA]</scope>
    <source>
        <strain evidence="4">cv. Pinot noir / PN40024</strain>
    </source>
</reference>
<evidence type="ECO:0000256" key="2">
    <source>
        <dbReference type="SAM" id="SignalP"/>
    </source>
</evidence>
<dbReference type="EMBL" id="FN595992">
    <property type="protein sequence ID" value="CBI30753.3"/>
    <property type="molecule type" value="Genomic_DNA"/>
</dbReference>
<dbReference type="PANTHER" id="PTHR48006">
    <property type="entry name" value="LEUCINE-RICH REPEAT-CONTAINING PROTEIN DDB_G0281931-RELATED"/>
    <property type="match status" value="1"/>
</dbReference>
<evidence type="ECO:0000313" key="3">
    <source>
        <dbReference type="EMBL" id="CBI30753.3"/>
    </source>
</evidence>
<evidence type="ECO:0000256" key="1">
    <source>
        <dbReference type="ARBA" id="ARBA00004479"/>
    </source>
</evidence>
<name>D7TJT1_VITVI</name>
<dbReference type="InterPro" id="IPR032675">
    <property type="entry name" value="LRR_dom_sf"/>
</dbReference>
<keyword evidence="4" id="KW-1185">Reference proteome</keyword>
<dbReference type="Gene3D" id="3.80.10.10">
    <property type="entry name" value="Ribonuclease Inhibitor"/>
    <property type="match status" value="1"/>
</dbReference>
<keyword evidence="2" id="KW-0732">Signal</keyword>
<accession>D7TJT1</accession>
<sequence>MFFCKKCPRLLLFCLITLSISCFRSVTCAQLPAKELEALQQIVTKMGAKWLNSSADPCTDEKLPIPPHVASVEDKNNTVFCNCFFDNQTTCHITTIFLKSYSLNGTLPPELVQLPYLQKLDFTFNKLEGEIPGTARIPKFTLLTGNRLSGNLSNSILGTISVSDKSLYVPRLGCLIFCLLDLF</sequence>
<dbReference type="HOGENOM" id="CLU_000288_18_7_1"/>
<gene>
    <name evidence="3" type="ordered locus">VIT_10s0003g02010</name>
</gene>
<organism evidence="3 4">
    <name type="scientific">Vitis vinifera</name>
    <name type="common">Grape</name>
    <dbReference type="NCBI Taxonomy" id="29760"/>
    <lineage>
        <taxon>Eukaryota</taxon>
        <taxon>Viridiplantae</taxon>
        <taxon>Streptophyta</taxon>
        <taxon>Embryophyta</taxon>
        <taxon>Tracheophyta</taxon>
        <taxon>Spermatophyta</taxon>
        <taxon>Magnoliopsida</taxon>
        <taxon>eudicotyledons</taxon>
        <taxon>Gunneridae</taxon>
        <taxon>Pentapetalae</taxon>
        <taxon>rosids</taxon>
        <taxon>Vitales</taxon>
        <taxon>Vitaceae</taxon>
        <taxon>Viteae</taxon>
        <taxon>Vitis</taxon>
    </lineage>
</organism>
<evidence type="ECO:0008006" key="5">
    <source>
        <dbReference type="Google" id="ProtNLM"/>
    </source>
</evidence>
<dbReference type="FunFam" id="3.80.10.10:FF:002838">
    <property type="entry name" value="Probable LRR receptor-like serine/threonine-protein kinase At1g29720"/>
    <property type="match status" value="1"/>
</dbReference>
<proteinExistence type="predicted"/>
<feature type="signal peptide" evidence="2">
    <location>
        <begin position="1"/>
        <end position="28"/>
    </location>
</feature>
<dbReference type="AlphaFoldDB" id="D7TJT1"/>
<dbReference type="PaxDb" id="29760-VIT_10s0003g02010.t01"/>
<evidence type="ECO:0000313" key="4">
    <source>
        <dbReference type="Proteomes" id="UP000009183"/>
    </source>
</evidence>
<comment type="subcellular location">
    <subcellularLocation>
        <location evidence="1">Membrane</location>
        <topology evidence="1">Single-pass type I membrane protein</topology>
    </subcellularLocation>
</comment>
<protein>
    <recommendedName>
        <fullName evidence="5">LRR receptor-like serine/threonine-protein kinase</fullName>
    </recommendedName>
</protein>